<dbReference type="PRINTS" id="PR00081">
    <property type="entry name" value="GDHRDH"/>
</dbReference>
<dbReference type="PANTHER" id="PTHR24321">
    <property type="entry name" value="DEHYDROGENASES, SHORT CHAIN"/>
    <property type="match status" value="1"/>
</dbReference>
<evidence type="ECO:0000256" key="2">
    <source>
        <dbReference type="ARBA" id="ARBA00023002"/>
    </source>
</evidence>
<dbReference type="Pfam" id="PF13561">
    <property type="entry name" value="adh_short_C2"/>
    <property type="match status" value="1"/>
</dbReference>
<name>A0AAJ0GCS9_9PEZI</name>
<dbReference type="Gene3D" id="3.40.50.720">
    <property type="entry name" value="NAD(P)-binding Rossmann-like Domain"/>
    <property type="match status" value="1"/>
</dbReference>
<evidence type="ECO:0000256" key="1">
    <source>
        <dbReference type="ARBA" id="ARBA00006484"/>
    </source>
</evidence>
<comment type="similarity">
    <text evidence="1">Belongs to the short-chain dehydrogenases/reductases (SDR) family.</text>
</comment>
<gene>
    <name evidence="3" type="ORF">LTR09_007812</name>
</gene>
<sequence>MSNVDTTPFDLDLGLAGTHVLITGGCGHIGRVVARAFLAAGCYVSIIDLSDQHPLELVDNENLIFISADITDVLRVDAAFSHAESKFGPVQTCIALASLDLSVLPQSDSLADMDAELWRRVFDVNIHGTFATCQRWLRGIRAAVADPAKVGKLRNVSLVMMGSESGRFGVRTMAAYAAGKSAVQEGLLKSLAQDAPRLWADARVNAVAPGAVDTETFRQEVERFGENWRWRECEATVPMAKAIPCEDVARTILFLASEQYSGSVNGQLIPIDGGKTGTVVWTKEELASSRTN</sequence>
<evidence type="ECO:0008006" key="5">
    <source>
        <dbReference type="Google" id="ProtNLM"/>
    </source>
</evidence>
<dbReference type="PANTHER" id="PTHR24321:SF8">
    <property type="entry name" value="ESTRADIOL 17-BETA-DEHYDROGENASE 8-RELATED"/>
    <property type="match status" value="1"/>
</dbReference>
<organism evidence="3 4">
    <name type="scientific">Extremus antarcticus</name>
    <dbReference type="NCBI Taxonomy" id="702011"/>
    <lineage>
        <taxon>Eukaryota</taxon>
        <taxon>Fungi</taxon>
        <taxon>Dikarya</taxon>
        <taxon>Ascomycota</taxon>
        <taxon>Pezizomycotina</taxon>
        <taxon>Dothideomycetes</taxon>
        <taxon>Dothideomycetidae</taxon>
        <taxon>Mycosphaerellales</taxon>
        <taxon>Extremaceae</taxon>
        <taxon>Extremus</taxon>
    </lineage>
</organism>
<keyword evidence="4" id="KW-1185">Reference proteome</keyword>
<keyword evidence="2" id="KW-0560">Oxidoreductase</keyword>
<protein>
    <recommendedName>
        <fullName evidence="5">NAD(P)-binding protein</fullName>
    </recommendedName>
</protein>
<dbReference type="CDD" id="cd05233">
    <property type="entry name" value="SDR_c"/>
    <property type="match status" value="1"/>
</dbReference>
<dbReference type="GO" id="GO:0016491">
    <property type="term" value="F:oxidoreductase activity"/>
    <property type="evidence" value="ECO:0007669"/>
    <property type="project" value="UniProtKB-KW"/>
</dbReference>
<dbReference type="SUPFAM" id="SSF51735">
    <property type="entry name" value="NAD(P)-binding Rossmann-fold domains"/>
    <property type="match status" value="1"/>
</dbReference>
<reference evidence="3" key="1">
    <citation type="submission" date="2023-04" db="EMBL/GenBank/DDBJ databases">
        <title>Black Yeasts Isolated from many extreme environments.</title>
        <authorList>
            <person name="Coleine C."/>
            <person name="Stajich J.E."/>
            <person name="Selbmann L."/>
        </authorList>
    </citation>
    <scope>NUCLEOTIDE SEQUENCE</scope>
    <source>
        <strain evidence="3">CCFEE 5312</strain>
    </source>
</reference>
<comment type="caution">
    <text evidence="3">The sequence shown here is derived from an EMBL/GenBank/DDBJ whole genome shotgun (WGS) entry which is preliminary data.</text>
</comment>
<proteinExistence type="inferred from homology"/>
<dbReference type="InterPro" id="IPR036291">
    <property type="entry name" value="NAD(P)-bd_dom_sf"/>
</dbReference>
<dbReference type="InterPro" id="IPR002347">
    <property type="entry name" value="SDR_fam"/>
</dbReference>
<accession>A0AAJ0GCS9</accession>
<dbReference type="Proteomes" id="UP001271007">
    <property type="component" value="Unassembled WGS sequence"/>
</dbReference>
<dbReference type="AlphaFoldDB" id="A0AAJ0GCS9"/>
<evidence type="ECO:0000313" key="4">
    <source>
        <dbReference type="Proteomes" id="UP001271007"/>
    </source>
</evidence>
<evidence type="ECO:0000313" key="3">
    <source>
        <dbReference type="EMBL" id="KAK3051062.1"/>
    </source>
</evidence>
<dbReference type="EMBL" id="JAWDJX010000028">
    <property type="protein sequence ID" value="KAK3051062.1"/>
    <property type="molecule type" value="Genomic_DNA"/>
</dbReference>